<protein>
    <submittedName>
        <fullName evidence="2">Uncharacterized protein</fullName>
    </submittedName>
</protein>
<dbReference type="Proteomes" id="UP000000768">
    <property type="component" value="Chromosome 1"/>
</dbReference>
<dbReference type="EMBL" id="CM000760">
    <property type="protein sequence ID" value="KXG37428.1"/>
    <property type="molecule type" value="Genomic_DNA"/>
</dbReference>
<accession>A0A1B6QHM5</accession>
<dbReference type="InParanoid" id="A0A1B6QHM5"/>
<keyword evidence="3" id="KW-1185">Reference proteome</keyword>
<organism evidence="2 3">
    <name type="scientific">Sorghum bicolor</name>
    <name type="common">Sorghum</name>
    <name type="synonym">Sorghum vulgare</name>
    <dbReference type="NCBI Taxonomy" id="4558"/>
    <lineage>
        <taxon>Eukaryota</taxon>
        <taxon>Viridiplantae</taxon>
        <taxon>Streptophyta</taxon>
        <taxon>Embryophyta</taxon>
        <taxon>Tracheophyta</taxon>
        <taxon>Spermatophyta</taxon>
        <taxon>Magnoliopsida</taxon>
        <taxon>Liliopsida</taxon>
        <taxon>Poales</taxon>
        <taxon>Poaceae</taxon>
        <taxon>PACMAD clade</taxon>
        <taxon>Panicoideae</taxon>
        <taxon>Andropogonodae</taxon>
        <taxon>Andropogoneae</taxon>
        <taxon>Sorghinae</taxon>
        <taxon>Sorghum</taxon>
    </lineage>
</organism>
<reference evidence="3" key="2">
    <citation type="journal article" date="2018" name="Plant J.">
        <title>The Sorghum bicolor reference genome: improved assembly, gene annotations, a transcriptome atlas, and signatures of genome organization.</title>
        <authorList>
            <person name="McCormick R.F."/>
            <person name="Truong S.K."/>
            <person name="Sreedasyam A."/>
            <person name="Jenkins J."/>
            <person name="Shu S."/>
            <person name="Sims D."/>
            <person name="Kennedy M."/>
            <person name="Amirebrahimi M."/>
            <person name="Weers B.D."/>
            <person name="McKinley B."/>
            <person name="Mattison A."/>
            <person name="Morishige D.T."/>
            <person name="Grimwood J."/>
            <person name="Schmutz J."/>
            <person name="Mullet J.E."/>
        </authorList>
    </citation>
    <scope>NUCLEOTIDE SEQUENCE [LARGE SCALE GENOMIC DNA]</scope>
    <source>
        <strain evidence="3">cv. BTx623</strain>
    </source>
</reference>
<evidence type="ECO:0000313" key="3">
    <source>
        <dbReference type="Proteomes" id="UP000000768"/>
    </source>
</evidence>
<sequence>MQTKKAAMMQLQPSTRRTTVSSGRSLFRRHRCSSHQVSGGAQLTSFEDSGGASLAVETDQQCEIEHQQSSPFFSEMPNENVYRKTCLT</sequence>
<name>A0A1B6QHM5_SORBI</name>
<dbReference type="Gramene" id="KXG37428">
    <property type="protein sequence ID" value="KXG37428"/>
    <property type="gene ID" value="SORBI_3001G068000"/>
</dbReference>
<reference evidence="2 3" key="1">
    <citation type="journal article" date="2009" name="Nature">
        <title>The Sorghum bicolor genome and the diversification of grasses.</title>
        <authorList>
            <person name="Paterson A.H."/>
            <person name="Bowers J.E."/>
            <person name="Bruggmann R."/>
            <person name="Dubchak I."/>
            <person name="Grimwood J."/>
            <person name="Gundlach H."/>
            <person name="Haberer G."/>
            <person name="Hellsten U."/>
            <person name="Mitros T."/>
            <person name="Poliakov A."/>
            <person name="Schmutz J."/>
            <person name="Spannagl M."/>
            <person name="Tang H."/>
            <person name="Wang X."/>
            <person name="Wicker T."/>
            <person name="Bharti A.K."/>
            <person name="Chapman J."/>
            <person name="Feltus F.A."/>
            <person name="Gowik U."/>
            <person name="Grigoriev I.V."/>
            <person name="Lyons E."/>
            <person name="Maher C.A."/>
            <person name="Martis M."/>
            <person name="Narechania A."/>
            <person name="Otillar R.P."/>
            <person name="Penning B.W."/>
            <person name="Salamov A.A."/>
            <person name="Wang Y."/>
            <person name="Zhang L."/>
            <person name="Carpita N.C."/>
            <person name="Freeling M."/>
            <person name="Gingle A.R."/>
            <person name="Hash C.T."/>
            <person name="Keller B."/>
            <person name="Klein P."/>
            <person name="Kresovich S."/>
            <person name="McCann M.C."/>
            <person name="Ming R."/>
            <person name="Peterson D.G."/>
            <person name="Mehboob-ur-Rahman"/>
            <person name="Ware D."/>
            <person name="Westhoff P."/>
            <person name="Mayer K.F."/>
            <person name="Messing J."/>
            <person name="Rokhsar D.S."/>
        </authorList>
    </citation>
    <scope>NUCLEOTIDE SEQUENCE [LARGE SCALE GENOMIC DNA]</scope>
    <source>
        <strain evidence="3">cv. BTx623</strain>
    </source>
</reference>
<dbReference type="ExpressionAtlas" id="A0A1B6QHM5">
    <property type="expression patterns" value="baseline"/>
</dbReference>
<dbReference type="AlphaFoldDB" id="A0A1B6QHM5"/>
<feature type="compositionally biased region" description="Low complexity" evidence="1">
    <location>
        <begin position="14"/>
        <end position="25"/>
    </location>
</feature>
<proteinExistence type="predicted"/>
<evidence type="ECO:0000313" key="2">
    <source>
        <dbReference type="EMBL" id="KXG37428.1"/>
    </source>
</evidence>
<evidence type="ECO:0000256" key="1">
    <source>
        <dbReference type="SAM" id="MobiDB-lite"/>
    </source>
</evidence>
<gene>
    <name evidence="2" type="ORF">SORBI_3001G068000</name>
</gene>
<feature type="region of interest" description="Disordered" evidence="1">
    <location>
        <begin position="1"/>
        <end position="27"/>
    </location>
</feature>